<feature type="compositionally biased region" description="Basic and acidic residues" evidence="1">
    <location>
        <begin position="61"/>
        <end position="80"/>
    </location>
</feature>
<reference evidence="3" key="1">
    <citation type="submission" date="2022-11" db="UniProtKB">
        <authorList>
            <consortium name="WormBaseParasite"/>
        </authorList>
    </citation>
    <scope>IDENTIFICATION</scope>
</reference>
<evidence type="ECO:0000313" key="2">
    <source>
        <dbReference type="Proteomes" id="UP000887572"/>
    </source>
</evidence>
<feature type="region of interest" description="Disordered" evidence="1">
    <location>
        <begin position="46"/>
        <end position="80"/>
    </location>
</feature>
<keyword evidence="2" id="KW-1185">Reference proteome</keyword>
<accession>A0A914ICT1</accession>
<evidence type="ECO:0000313" key="3">
    <source>
        <dbReference type="WBParaSite" id="Gr19_v10_g8703.t1"/>
    </source>
</evidence>
<evidence type="ECO:0000256" key="1">
    <source>
        <dbReference type="SAM" id="MobiDB-lite"/>
    </source>
</evidence>
<proteinExistence type="predicted"/>
<dbReference type="WBParaSite" id="Gr19_v10_g8703.t1">
    <property type="protein sequence ID" value="Gr19_v10_g8703.t1"/>
    <property type="gene ID" value="Gr19_v10_g8703"/>
</dbReference>
<name>A0A914ICT1_GLORO</name>
<dbReference type="Proteomes" id="UP000887572">
    <property type="component" value="Unplaced"/>
</dbReference>
<protein>
    <submittedName>
        <fullName evidence="3">Uncharacterized protein</fullName>
    </submittedName>
</protein>
<organism evidence="2 3">
    <name type="scientific">Globodera rostochiensis</name>
    <name type="common">Golden nematode worm</name>
    <name type="synonym">Heterodera rostochiensis</name>
    <dbReference type="NCBI Taxonomy" id="31243"/>
    <lineage>
        <taxon>Eukaryota</taxon>
        <taxon>Metazoa</taxon>
        <taxon>Ecdysozoa</taxon>
        <taxon>Nematoda</taxon>
        <taxon>Chromadorea</taxon>
        <taxon>Rhabditida</taxon>
        <taxon>Tylenchina</taxon>
        <taxon>Tylenchomorpha</taxon>
        <taxon>Tylenchoidea</taxon>
        <taxon>Heteroderidae</taxon>
        <taxon>Heteroderinae</taxon>
        <taxon>Globodera</taxon>
    </lineage>
</organism>
<sequence>MCPDKCDALNFLDGRVLADLLGILKQKHFYTNLGKRPFRRAEIQTEGEDAVAGGEDVGVEGEQRVTHSEAGSDKKIEKKM</sequence>
<dbReference type="AlphaFoldDB" id="A0A914ICT1"/>